<dbReference type="EMBL" id="AMCI01005105">
    <property type="protein sequence ID" value="EJW96783.1"/>
    <property type="molecule type" value="Genomic_DNA"/>
</dbReference>
<dbReference type="AlphaFoldDB" id="J9FQM2"/>
<proteinExistence type="predicted"/>
<comment type="caution">
    <text evidence="2">The sequence shown here is derived from an EMBL/GenBank/DDBJ whole genome shotgun (WGS) entry which is preliminary data.</text>
</comment>
<reference evidence="2" key="1">
    <citation type="journal article" date="2012" name="PLoS ONE">
        <title>Gene sets for utilization of primary and secondary nutrition supplies in the distal gut of endangered iberian lynx.</title>
        <authorList>
            <person name="Alcaide M."/>
            <person name="Messina E."/>
            <person name="Richter M."/>
            <person name="Bargiela R."/>
            <person name="Peplies J."/>
            <person name="Huws S.A."/>
            <person name="Newbold C.J."/>
            <person name="Golyshin P.N."/>
            <person name="Simon M.A."/>
            <person name="Lopez G."/>
            <person name="Yakimov M.M."/>
            <person name="Ferrer M."/>
        </authorList>
    </citation>
    <scope>NUCLEOTIDE SEQUENCE</scope>
</reference>
<evidence type="ECO:0000313" key="2">
    <source>
        <dbReference type="EMBL" id="EJW96783.1"/>
    </source>
</evidence>
<feature type="region of interest" description="Disordered" evidence="1">
    <location>
        <begin position="1"/>
        <end position="35"/>
    </location>
</feature>
<feature type="compositionally biased region" description="Polar residues" evidence="1">
    <location>
        <begin position="19"/>
        <end position="35"/>
    </location>
</feature>
<name>J9FQM2_9ZZZZ</name>
<accession>J9FQM2</accession>
<organism evidence="2">
    <name type="scientific">gut metagenome</name>
    <dbReference type="NCBI Taxonomy" id="749906"/>
    <lineage>
        <taxon>unclassified sequences</taxon>
        <taxon>metagenomes</taxon>
        <taxon>organismal metagenomes</taxon>
    </lineage>
</organism>
<protein>
    <submittedName>
        <fullName evidence="2">Uncharacterized protein</fullName>
    </submittedName>
</protein>
<sequence length="35" mass="3730">MATSFLPKGNKRNCLPNRSRASTPSPSAVHSSDTN</sequence>
<evidence type="ECO:0000256" key="1">
    <source>
        <dbReference type="SAM" id="MobiDB-lite"/>
    </source>
</evidence>
<gene>
    <name evidence="2" type="ORF">EVA_15108</name>
</gene>